<dbReference type="RefSeq" id="WP_030432989.1">
    <property type="nucleotide sequence ID" value="NZ_JOEF01000035.1"/>
</dbReference>
<reference evidence="2 3" key="1">
    <citation type="submission" date="2016-10" db="EMBL/GenBank/DDBJ databases">
        <authorList>
            <person name="de Groot N.N."/>
        </authorList>
    </citation>
    <scope>NUCLEOTIDE SEQUENCE [LARGE SCALE GENOMIC DNA]</scope>
    <source>
        <strain evidence="2 3">DSM 44149</strain>
    </source>
</reference>
<dbReference type="Proteomes" id="UP000183376">
    <property type="component" value="Chromosome I"/>
</dbReference>
<dbReference type="eggNOG" id="ENOG50301IH">
    <property type="taxonomic scope" value="Bacteria"/>
</dbReference>
<proteinExistence type="predicted"/>
<dbReference type="STRING" id="211114.SAMN04489726_1600"/>
<evidence type="ECO:0000256" key="1">
    <source>
        <dbReference type="SAM" id="SignalP"/>
    </source>
</evidence>
<keyword evidence="1" id="KW-0732">Signal</keyword>
<dbReference type="AlphaFoldDB" id="A0A1G9T739"/>
<organism evidence="2 3">
    <name type="scientific">Allokutzneria albata</name>
    <name type="common">Kibdelosporangium albatum</name>
    <dbReference type="NCBI Taxonomy" id="211114"/>
    <lineage>
        <taxon>Bacteria</taxon>
        <taxon>Bacillati</taxon>
        <taxon>Actinomycetota</taxon>
        <taxon>Actinomycetes</taxon>
        <taxon>Pseudonocardiales</taxon>
        <taxon>Pseudonocardiaceae</taxon>
        <taxon>Allokutzneria</taxon>
    </lineage>
</organism>
<feature type="signal peptide" evidence="1">
    <location>
        <begin position="1"/>
        <end position="28"/>
    </location>
</feature>
<sequence>MSPVGRRAVLLGAAAAIGTAGLPLSTKAAPGPSSGALSPVTMAMHLHASFSEGVGSMAGHLDQATKLGVDVVWWTDHDFRLMAHGYRTAVGFDGMEETQDGRWWRWAEAKQGTLGEASGRFVAEPRSPDEPGKALALKASGDGTLWYTASAWNSTYNTSLADTTLSLDVLAEQVGPDAQLVVDVLASHHPATGGRPAGQYRVEYRIGGVNEVQHSANGLVGTVRLPVPRGRWTRLEFTPVQDIAALWPDLNAADNSLLQLRIGVRSARNTPSEFVVDRLRIARARRAGDDALALRQEIMDRNAKRFPDVVQRSALEVSLTRHLNWFGEKVVLPDYSGKPPVKDPSEALAKQMVAFIHSHGGLASYNHPLEGELNTPQKLAEALLAGSGLGGVDIVEIGCGMALPKLLHVLDVSARNALFFTGTGVSDDHAGKDWVNQKTNWITGVWAGSAGTADLLGSLRAGRAWFTDPKRWRGSLEATVNGASAMGGGLLSSAKKVPLTVTVTDAPADGRVELVTGVVDYAGAGQLDPATTSRSVRVSELTGGRWNLDVEPGEGSFVRSVVRDGAGEVVGVGNPTWLLSRPPAGGVPRERALPG</sequence>
<dbReference type="InterPro" id="IPR016195">
    <property type="entry name" value="Pol/histidinol_Pase-like"/>
</dbReference>
<protein>
    <recommendedName>
        <fullName evidence="4">Polymerase/histidinol phosphatase N-terminal domain-containing protein</fullName>
    </recommendedName>
</protein>
<dbReference type="SUPFAM" id="SSF89550">
    <property type="entry name" value="PHP domain-like"/>
    <property type="match status" value="2"/>
</dbReference>
<evidence type="ECO:0000313" key="3">
    <source>
        <dbReference type="Proteomes" id="UP000183376"/>
    </source>
</evidence>
<dbReference type="InterPro" id="IPR006311">
    <property type="entry name" value="TAT_signal"/>
</dbReference>
<keyword evidence="3" id="KW-1185">Reference proteome</keyword>
<dbReference type="OrthoDB" id="3309475at2"/>
<evidence type="ECO:0008006" key="4">
    <source>
        <dbReference type="Google" id="ProtNLM"/>
    </source>
</evidence>
<dbReference type="EMBL" id="LT629701">
    <property type="protein sequence ID" value="SDM43468.1"/>
    <property type="molecule type" value="Genomic_DNA"/>
</dbReference>
<feature type="chain" id="PRO_5009245506" description="Polymerase/histidinol phosphatase N-terminal domain-containing protein" evidence="1">
    <location>
        <begin position="29"/>
        <end position="595"/>
    </location>
</feature>
<name>A0A1G9T739_ALLAB</name>
<dbReference type="PROSITE" id="PS51318">
    <property type="entry name" value="TAT"/>
    <property type="match status" value="1"/>
</dbReference>
<accession>A0A1G9T739</accession>
<dbReference type="Gene3D" id="3.20.20.140">
    <property type="entry name" value="Metal-dependent hydrolases"/>
    <property type="match status" value="1"/>
</dbReference>
<gene>
    <name evidence="2" type="ORF">SAMN04489726_1600</name>
</gene>
<evidence type="ECO:0000313" key="2">
    <source>
        <dbReference type="EMBL" id="SDM43468.1"/>
    </source>
</evidence>